<comment type="caution">
    <text evidence="2">The sequence shown here is derived from an EMBL/GenBank/DDBJ whole genome shotgun (WGS) entry which is preliminary data.</text>
</comment>
<organism evidence="2 3">
    <name type="scientific">OM182 bacterium MED-G28</name>
    <dbReference type="NCBI Taxonomy" id="1986256"/>
    <lineage>
        <taxon>Bacteria</taxon>
        <taxon>Pseudomonadati</taxon>
        <taxon>Pseudomonadota</taxon>
        <taxon>Gammaproteobacteria</taxon>
        <taxon>OMG group</taxon>
        <taxon>OM182 clade</taxon>
    </lineage>
</organism>
<proteinExistence type="predicted"/>
<protein>
    <submittedName>
        <fullName evidence="2">Uncharacterized protein</fullName>
    </submittedName>
</protein>
<name>A0A2A5WCR1_9GAMM</name>
<reference evidence="2 3" key="1">
    <citation type="submission" date="2017-08" db="EMBL/GenBank/DDBJ databases">
        <title>Fine stratification of microbial communities through a metagenomic profile of the photic zone.</title>
        <authorList>
            <person name="Haro-Moreno J.M."/>
            <person name="Lopez-Perez M."/>
            <person name="De La Torre J."/>
            <person name="Picazo A."/>
            <person name="Camacho A."/>
            <person name="Rodriguez-Valera F."/>
        </authorList>
    </citation>
    <scope>NUCLEOTIDE SEQUENCE [LARGE SCALE GENOMIC DNA]</scope>
    <source>
        <strain evidence="2">MED-G28</strain>
    </source>
</reference>
<evidence type="ECO:0000313" key="2">
    <source>
        <dbReference type="EMBL" id="PDH34151.1"/>
    </source>
</evidence>
<dbReference type="EMBL" id="NTJZ01000004">
    <property type="protein sequence ID" value="PDH34151.1"/>
    <property type="molecule type" value="Genomic_DNA"/>
</dbReference>
<gene>
    <name evidence="2" type="ORF">CNF02_04975</name>
</gene>
<evidence type="ECO:0000256" key="1">
    <source>
        <dbReference type="SAM" id="SignalP"/>
    </source>
</evidence>
<evidence type="ECO:0000313" key="3">
    <source>
        <dbReference type="Proteomes" id="UP000219329"/>
    </source>
</evidence>
<dbReference type="AlphaFoldDB" id="A0A2A5WCR1"/>
<sequence>MKNQSFILVTAIIAVTSSSSVAQIDNWEAPFTALGQPDLQGVWGNNTITPVERPDRFGERLFLTQEEQILLERRMREITEEDGDALFGDGVFEAALSGEIKSYDPSTGNYDQAWLVERQVHNRTSQITDPPNGKFPALSEEATGLTFNRPQRGNTNPNSWLDLTVDDRCISYGAPYLNSGYNSYWQIVQSKDHVVIVQEMMHDARVIPLTDQPHVSNKIKLWHGDSRGFFDGSTLVVETTNFTTKSSFGHNRSIKNIEKFTRLNESQLLYQITVDQPDTYSTPYTREFILDYTPDPIYEYACHEGNYSMTNILSGAREQERLAAESN</sequence>
<feature type="chain" id="PRO_5011975240" evidence="1">
    <location>
        <begin position="23"/>
        <end position="327"/>
    </location>
</feature>
<dbReference type="Proteomes" id="UP000219329">
    <property type="component" value="Unassembled WGS sequence"/>
</dbReference>
<feature type="signal peptide" evidence="1">
    <location>
        <begin position="1"/>
        <end position="22"/>
    </location>
</feature>
<accession>A0A2A5WCR1</accession>
<keyword evidence="1" id="KW-0732">Signal</keyword>